<name>A0A0F9QNF1_9ZZZZ</name>
<organism evidence="1">
    <name type="scientific">marine sediment metagenome</name>
    <dbReference type="NCBI Taxonomy" id="412755"/>
    <lineage>
        <taxon>unclassified sequences</taxon>
        <taxon>metagenomes</taxon>
        <taxon>ecological metagenomes</taxon>
    </lineage>
</organism>
<evidence type="ECO:0000313" key="1">
    <source>
        <dbReference type="EMBL" id="KKN38547.1"/>
    </source>
</evidence>
<proteinExistence type="predicted"/>
<dbReference type="EMBL" id="LAZR01001821">
    <property type="protein sequence ID" value="KKN38547.1"/>
    <property type="molecule type" value="Genomic_DNA"/>
</dbReference>
<gene>
    <name evidence="1" type="ORF">LCGC14_0752420</name>
</gene>
<reference evidence="1" key="1">
    <citation type="journal article" date="2015" name="Nature">
        <title>Complex archaea that bridge the gap between prokaryotes and eukaryotes.</title>
        <authorList>
            <person name="Spang A."/>
            <person name="Saw J.H."/>
            <person name="Jorgensen S.L."/>
            <person name="Zaremba-Niedzwiedzka K."/>
            <person name="Martijn J."/>
            <person name="Lind A.E."/>
            <person name="van Eijk R."/>
            <person name="Schleper C."/>
            <person name="Guy L."/>
            <person name="Ettema T.J."/>
        </authorList>
    </citation>
    <scope>NUCLEOTIDE SEQUENCE</scope>
</reference>
<comment type="caution">
    <text evidence="1">The sequence shown here is derived from an EMBL/GenBank/DDBJ whole genome shotgun (WGS) entry which is preliminary data.</text>
</comment>
<accession>A0A0F9QNF1</accession>
<dbReference type="AlphaFoldDB" id="A0A0F9QNF1"/>
<protein>
    <submittedName>
        <fullName evidence="1">Uncharacterized protein</fullName>
    </submittedName>
</protein>
<sequence length="123" mass="14219">MTPSNQKQLAEKAAEFLGLEKANNPINGNYYVMPLHMLQAGRLEDLADHFFEETTSAPILMHLALKEMEKRGIRLCMMQGFKDNRWHCQYTDTPEGVANTHDEMSIHENYFIAFWTALLEATR</sequence>